<evidence type="ECO:0000256" key="7">
    <source>
        <dbReference type="SAM" id="Coils"/>
    </source>
</evidence>
<dbReference type="SUPFAM" id="SSF57850">
    <property type="entry name" value="RING/U-box"/>
    <property type="match status" value="2"/>
</dbReference>
<dbReference type="SUPFAM" id="SSF56112">
    <property type="entry name" value="Protein kinase-like (PK-like)"/>
    <property type="match status" value="2"/>
</dbReference>
<dbReference type="EMBL" id="JAGKQM010000009">
    <property type="protein sequence ID" value="KAH0908802.1"/>
    <property type="molecule type" value="Genomic_DNA"/>
</dbReference>
<protein>
    <recommendedName>
        <fullName evidence="4">RING-type E3 ubiquitin transferase</fullName>
        <ecNumber evidence="4">2.3.2.27</ecNumber>
    </recommendedName>
</protein>
<feature type="domain" description="Protein kinase" evidence="9">
    <location>
        <begin position="1273"/>
        <end position="1532"/>
    </location>
</feature>
<dbReference type="InterPro" id="IPR011009">
    <property type="entry name" value="Kinase-like_dom_sf"/>
</dbReference>
<dbReference type="SUPFAM" id="SSF52402">
    <property type="entry name" value="Adenine nucleotide alpha hydrolases-like"/>
    <property type="match status" value="2"/>
</dbReference>
<dbReference type="Proteomes" id="UP000824890">
    <property type="component" value="Unassembled WGS sequence"/>
</dbReference>
<dbReference type="SMART" id="SM00504">
    <property type="entry name" value="Ubox"/>
    <property type="match status" value="2"/>
</dbReference>
<feature type="domain" description="U-box" evidence="10">
    <location>
        <begin position="1552"/>
        <end position="1623"/>
    </location>
</feature>
<sequence length="1623" mass="181944">MKNYLVSSVLPEISIALLAWTFWGLKNVSAMEEKKASSDLSLPPPPPPVIAVAINGKKKSKYPIFWALEKFIPEGFSDFKLLYVRPPITHIPTPMGNAIMITELRHNIVSAYLKEVDRKTNEMLLPYKKMFESRKARVEILVMESDEPADAIAEEIAGTGVTKLVIGTSLRGFFSRKIEMSSMIATAVPSFCTVFVVSKGRLASMRPSDSNASVSITCERSSTTSGSTDSPRAPSESQDSVSEALSLSEVVQMDTSSSEMEQSEVSTGRGMEIVQRGDEGKKRINRNESFGASFPMGVEAYNAMSWTSRWRDHEERREVVSSSSSNSHEIANMDWRAVAPESENSSLGSQQASNMSEGLFSVNSMTDNQANLSFEIERLRAELKHVEEMHAMTQTETIDASEKLTDLNQRKFEESEKLVELKEEEEVAKDTASKEKERYEEAMKEAEKVKESMMHEALHRREAEIKGERDAKEKDKLQASLVSPGIQYQHYSWEELAAATSDFSEDLKIGIGAYGTVYKCNLHHTTGAVKVLHAGETQLSKQFDQEIRHPHLVLLLGACPERGCLVYEYMENGSLDDRLMLVNDTSPIPWFERFRIALEVASALVFLHKCKPRPIIHRDLKPGNILLDHNFVSKLGDVGLSTMVNQDDADSKMTVLKKTSPVGNLCYIDPEYQRTGLISPKSDVYSLGVVILQLITAKPAIAITHIVEEAIGDDAEFMGLLDVKAGAWPVSETRELAALGLRCTEMRRRDRPDLKDEIIPALERLRKVVDKYQNSLSRTPSGPPSHLICPLLKGVMNEPCLAADGYTYEREAIDDWLREKDTSPVTNLPLPNKNLLANYTLYSAIMEWKKSNKQYKHLDLPPPPPPSPVVALAINGKKKSKYVVFWALDKFIPEGFSDFKLLYVRPPVTYIPTPMGNAISITELRDDVVSAYKQEVDWNTNEMLCPYKRMFERRKVQVEILVLESHEPAAAIAKEISETGVTKLVIGMSLLGFFSRKIDMSSMIATAVPRFCTVYVVSKGKLASVRPSDSDASIRYERSSTTSGSTDSPRAPSEHPVSEAQSRFSSLPEMSRSTVVQMDTSSSETEQSGNEGKKSINSNESFSASFPMGAEAYHAMSWTCKWRDHEDRREIMSSCSSNNHEVANMDWGSVVPENYSFEMYAMAQIETVDASKKLTELNQQRFEELENLVELEEMEEEAKDTASNEKQRYEDKMKEAEKVKELMMKEALHRREAEIKAELDAKEKDKLQASLVTPGIQYQHYSWEELAAATSDFSEDLKIGVGAYGTVYKCNLHHTTGAVKVLHAGETQLSKQFDQEIRHPHLVLLLGACAERGCLVYEYMENGSLDDRLMLVNDTSPIPWFERFRIALEVASALVFLHKCKPRPIIHRDLKPGNILLDHNFVSKLGDVGLSTMVNQDDAASKLTVFKKTSPVGTLCYIDPEYQRTGIISPKSDVFSLGVVILQLITAKPAIAITHMVEEAIGDDAEFMGLLDVKAGSWPISETRELAALGLWCTEMRRRDRPDLKDQIIPALERLRKVVDKAQKSITRTPSGPPSHFICPLLKGLMNQPCVAADGYTYDREAIEDWLREKDTSPVTNLPLPNKNLLANYTLYSAIMEWKSNKQ</sequence>
<reference evidence="11 12" key="1">
    <citation type="submission" date="2021-05" db="EMBL/GenBank/DDBJ databases">
        <title>Genome Assembly of Synthetic Allotetraploid Brassica napus Reveals Homoeologous Exchanges between Subgenomes.</title>
        <authorList>
            <person name="Davis J.T."/>
        </authorList>
    </citation>
    <scope>NUCLEOTIDE SEQUENCE [LARGE SCALE GENOMIC DNA]</scope>
    <source>
        <strain evidence="12">cv. Da-Ae</strain>
        <tissue evidence="11">Seedling</tissue>
    </source>
</reference>
<comment type="function">
    <text evidence="2">Functions as an E3 ubiquitin ligase.</text>
</comment>
<comment type="pathway">
    <text evidence="3">Protein modification; protein ubiquitination.</text>
</comment>
<dbReference type="Gene3D" id="3.40.50.620">
    <property type="entry name" value="HUPs"/>
    <property type="match status" value="2"/>
</dbReference>
<feature type="region of interest" description="Disordered" evidence="8">
    <location>
        <begin position="1192"/>
        <end position="1211"/>
    </location>
</feature>
<organism evidence="11 12">
    <name type="scientific">Brassica napus</name>
    <name type="common">Rape</name>
    <dbReference type="NCBI Taxonomy" id="3708"/>
    <lineage>
        <taxon>Eukaryota</taxon>
        <taxon>Viridiplantae</taxon>
        <taxon>Streptophyta</taxon>
        <taxon>Embryophyta</taxon>
        <taxon>Tracheophyta</taxon>
        <taxon>Spermatophyta</taxon>
        <taxon>Magnoliopsida</taxon>
        <taxon>eudicotyledons</taxon>
        <taxon>Gunneridae</taxon>
        <taxon>Pentapetalae</taxon>
        <taxon>rosids</taxon>
        <taxon>malvids</taxon>
        <taxon>Brassicales</taxon>
        <taxon>Brassicaceae</taxon>
        <taxon>Brassiceae</taxon>
        <taxon>Brassica</taxon>
    </lineage>
</organism>
<dbReference type="PROSITE" id="PS50011">
    <property type="entry name" value="PROTEIN_KINASE_DOM"/>
    <property type="match status" value="2"/>
</dbReference>
<dbReference type="Pfam" id="PF00069">
    <property type="entry name" value="Pkinase"/>
    <property type="match status" value="2"/>
</dbReference>
<feature type="region of interest" description="Disordered" evidence="8">
    <location>
        <begin position="1026"/>
        <end position="1101"/>
    </location>
</feature>
<evidence type="ECO:0000256" key="2">
    <source>
        <dbReference type="ARBA" id="ARBA00003861"/>
    </source>
</evidence>
<dbReference type="PROSITE" id="PS51698">
    <property type="entry name" value="U_BOX"/>
    <property type="match status" value="2"/>
</dbReference>
<dbReference type="CDD" id="cd01989">
    <property type="entry name" value="USP_STK_Ubox_N"/>
    <property type="match status" value="2"/>
</dbReference>
<comment type="caution">
    <text evidence="11">The sequence shown here is derived from an EMBL/GenBank/DDBJ whole genome shotgun (WGS) entry which is preliminary data.</text>
</comment>
<dbReference type="InterPro" id="IPR013083">
    <property type="entry name" value="Znf_RING/FYVE/PHD"/>
</dbReference>
<dbReference type="Gene3D" id="3.30.40.10">
    <property type="entry name" value="Zinc/RING finger domain, C3HC4 (zinc finger)"/>
    <property type="match status" value="2"/>
</dbReference>
<feature type="compositionally biased region" description="Basic and acidic residues" evidence="8">
    <location>
        <begin position="1028"/>
        <end position="1038"/>
    </location>
</feature>
<evidence type="ECO:0000259" key="10">
    <source>
        <dbReference type="PROSITE" id="PS51698"/>
    </source>
</evidence>
<dbReference type="InterPro" id="IPR008271">
    <property type="entry name" value="Ser/Thr_kinase_AS"/>
</dbReference>
<evidence type="ECO:0000256" key="8">
    <source>
        <dbReference type="SAM" id="MobiDB-lite"/>
    </source>
</evidence>
<gene>
    <name evidence="11" type="ORF">HID58_032123</name>
</gene>
<keyword evidence="6" id="KW-0833">Ubl conjugation pathway</keyword>
<dbReference type="PROSITE" id="PS00108">
    <property type="entry name" value="PROTEIN_KINASE_ST"/>
    <property type="match status" value="2"/>
</dbReference>
<dbReference type="PANTHER" id="PTHR45647">
    <property type="entry name" value="OS02G0152300 PROTEIN"/>
    <property type="match status" value="1"/>
</dbReference>
<dbReference type="InterPro" id="IPR014729">
    <property type="entry name" value="Rossmann-like_a/b/a_fold"/>
</dbReference>
<dbReference type="PANTHER" id="PTHR45647:SF80">
    <property type="entry name" value="U-BOX DOMAIN-CONTAINING PROTEIN 52"/>
    <property type="match status" value="1"/>
</dbReference>
<dbReference type="CDD" id="cd16655">
    <property type="entry name" value="RING-Ubox_WDSUB1-like"/>
    <property type="match status" value="2"/>
</dbReference>
<evidence type="ECO:0000256" key="6">
    <source>
        <dbReference type="ARBA" id="ARBA00022786"/>
    </source>
</evidence>
<dbReference type="InterPro" id="IPR051348">
    <property type="entry name" value="U-box_ubiquitin_ligases"/>
</dbReference>
<proteinExistence type="predicted"/>
<feature type="compositionally biased region" description="Polar residues" evidence="8">
    <location>
        <begin position="207"/>
        <end position="239"/>
    </location>
</feature>
<feature type="coiled-coil region" evidence="7">
    <location>
        <begin position="362"/>
        <end position="456"/>
    </location>
</feature>
<evidence type="ECO:0000256" key="1">
    <source>
        <dbReference type="ARBA" id="ARBA00000900"/>
    </source>
</evidence>
<dbReference type="Pfam" id="PF04564">
    <property type="entry name" value="U-box"/>
    <property type="match status" value="2"/>
</dbReference>
<evidence type="ECO:0000313" key="12">
    <source>
        <dbReference type="Proteomes" id="UP000824890"/>
    </source>
</evidence>
<name>A0ABQ8BVG0_BRANA</name>
<dbReference type="InterPro" id="IPR003613">
    <property type="entry name" value="Ubox_domain"/>
</dbReference>
<dbReference type="InterPro" id="IPR000719">
    <property type="entry name" value="Prot_kinase_dom"/>
</dbReference>
<feature type="compositionally biased region" description="Polar residues" evidence="8">
    <location>
        <begin position="1039"/>
        <end position="1048"/>
    </location>
</feature>
<accession>A0ABQ8BVG0</accession>
<keyword evidence="5" id="KW-0808">Transferase</keyword>
<keyword evidence="7" id="KW-0175">Coiled coil</keyword>
<evidence type="ECO:0000256" key="3">
    <source>
        <dbReference type="ARBA" id="ARBA00004906"/>
    </source>
</evidence>
<feature type="region of interest" description="Disordered" evidence="8">
    <location>
        <begin position="205"/>
        <end position="243"/>
    </location>
</feature>
<evidence type="ECO:0000313" key="11">
    <source>
        <dbReference type="EMBL" id="KAH0908802.1"/>
    </source>
</evidence>
<feature type="domain" description="Protein kinase" evidence="9">
    <location>
        <begin position="503"/>
        <end position="762"/>
    </location>
</feature>
<keyword evidence="12" id="KW-1185">Reference proteome</keyword>
<dbReference type="Gene3D" id="1.10.510.10">
    <property type="entry name" value="Transferase(Phosphotransferase) domain 1"/>
    <property type="match status" value="2"/>
</dbReference>
<evidence type="ECO:0000256" key="5">
    <source>
        <dbReference type="ARBA" id="ARBA00022679"/>
    </source>
</evidence>
<evidence type="ECO:0000256" key="4">
    <source>
        <dbReference type="ARBA" id="ARBA00012483"/>
    </source>
</evidence>
<feature type="compositionally biased region" description="Basic and acidic residues" evidence="8">
    <location>
        <begin position="1199"/>
        <end position="1211"/>
    </location>
</feature>
<feature type="compositionally biased region" description="Polar residues" evidence="8">
    <location>
        <begin position="1071"/>
        <end position="1101"/>
    </location>
</feature>
<feature type="domain" description="U-box" evidence="10">
    <location>
        <begin position="782"/>
        <end position="855"/>
    </location>
</feature>
<comment type="catalytic activity">
    <reaction evidence="1">
        <text>S-ubiquitinyl-[E2 ubiquitin-conjugating enzyme]-L-cysteine + [acceptor protein]-L-lysine = [E2 ubiquitin-conjugating enzyme]-L-cysteine + N(6)-ubiquitinyl-[acceptor protein]-L-lysine.</text>
        <dbReference type="EC" id="2.3.2.27"/>
    </reaction>
</comment>
<dbReference type="EC" id="2.3.2.27" evidence="4"/>
<dbReference type="SMART" id="SM00220">
    <property type="entry name" value="S_TKc"/>
    <property type="match status" value="2"/>
</dbReference>
<evidence type="ECO:0000259" key="9">
    <source>
        <dbReference type="PROSITE" id="PS50011"/>
    </source>
</evidence>